<feature type="chain" id="PRO_5009533801" description="DUF7402 domain-containing protein" evidence="1">
    <location>
        <begin position="34"/>
        <end position="352"/>
    </location>
</feature>
<evidence type="ECO:0000313" key="3">
    <source>
        <dbReference type="EMBL" id="OGM25932.1"/>
    </source>
</evidence>
<dbReference type="Pfam" id="PF24135">
    <property type="entry name" value="DUF7402"/>
    <property type="match status" value="1"/>
</dbReference>
<dbReference type="AlphaFoldDB" id="A0A1F7YF77"/>
<feature type="domain" description="DUF7402" evidence="2">
    <location>
        <begin position="304"/>
        <end position="352"/>
    </location>
</feature>
<dbReference type="InterPro" id="IPR003737">
    <property type="entry name" value="GlcNAc_PI_deacetylase-related"/>
</dbReference>
<dbReference type="InterPro" id="IPR055826">
    <property type="entry name" value="DUF7402"/>
</dbReference>
<sequence length="352" mass="38093">MNTSPKKTFITIILTLGCLTLFIIFSSLSTAHAATSCPNGTTLNIVAHEDDDLLFLSPDLFHNIQAGKCIVTVFVTSGDANGSSFYWLGRENGSKAAYAQMAGVSNSWTQNDAGLTGHPIPIFNLDNNSTVSLIFMRLPDGNVNGSGFPNNNNESLQKIWQSGITTIHPVDGSSSYTKQDIINSLTFIINIYQPDKINTQDFVGSYNDGDHSDHHTTAYFAQAANQSYPKLHTFTAYLGYPISSLPINVLGNDAIAKQNAFLAYAPYDLSVCQTLSYCQLVDYGQWLVRQYTNGGPTPTPISPNIASQAVVTASTQSTQDNQLAVKTVDGFIDGYPGDYTHEWATLGKKSGA</sequence>
<dbReference type="Proteomes" id="UP000178851">
    <property type="component" value="Unassembled WGS sequence"/>
</dbReference>
<dbReference type="Gene3D" id="3.40.50.10320">
    <property type="entry name" value="LmbE-like"/>
    <property type="match status" value="1"/>
</dbReference>
<dbReference type="InterPro" id="IPR024078">
    <property type="entry name" value="LmbE-like_dom_sf"/>
</dbReference>
<gene>
    <name evidence="3" type="ORF">A2627_02290</name>
</gene>
<name>A0A1F7YF77_9BACT</name>
<evidence type="ECO:0000256" key="1">
    <source>
        <dbReference type="SAM" id="SignalP"/>
    </source>
</evidence>
<keyword evidence="1" id="KW-0732">Signal</keyword>
<organism evidence="3 4">
    <name type="scientific">Candidatus Woesebacteria bacterium RIFCSPHIGHO2_01_FULL_39_28</name>
    <dbReference type="NCBI Taxonomy" id="1802496"/>
    <lineage>
        <taxon>Bacteria</taxon>
        <taxon>Candidatus Woeseibacteriota</taxon>
    </lineage>
</organism>
<dbReference type="EMBL" id="MGGI01000018">
    <property type="protein sequence ID" value="OGM25932.1"/>
    <property type="molecule type" value="Genomic_DNA"/>
</dbReference>
<evidence type="ECO:0000259" key="2">
    <source>
        <dbReference type="Pfam" id="PF24135"/>
    </source>
</evidence>
<comment type="caution">
    <text evidence="3">The sequence shown here is derived from an EMBL/GenBank/DDBJ whole genome shotgun (WGS) entry which is preliminary data.</text>
</comment>
<dbReference type="SUPFAM" id="SSF102588">
    <property type="entry name" value="LmbE-like"/>
    <property type="match status" value="1"/>
</dbReference>
<dbReference type="PANTHER" id="PTHR12993">
    <property type="entry name" value="N-ACETYLGLUCOSAMINYL-PHOSPHATIDYLINOSITOL DE-N-ACETYLASE-RELATED"/>
    <property type="match status" value="1"/>
</dbReference>
<reference evidence="3 4" key="1">
    <citation type="journal article" date="2016" name="Nat. Commun.">
        <title>Thousands of microbial genomes shed light on interconnected biogeochemical processes in an aquifer system.</title>
        <authorList>
            <person name="Anantharaman K."/>
            <person name="Brown C.T."/>
            <person name="Hug L.A."/>
            <person name="Sharon I."/>
            <person name="Castelle C.J."/>
            <person name="Probst A.J."/>
            <person name="Thomas B.C."/>
            <person name="Singh A."/>
            <person name="Wilkins M.J."/>
            <person name="Karaoz U."/>
            <person name="Brodie E.L."/>
            <person name="Williams K.H."/>
            <person name="Hubbard S.S."/>
            <person name="Banfield J.F."/>
        </authorList>
    </citation>
    <scope>NUCLEOTIDE SEQUENCE [LARGE SCALE GENOMIC DNA]</scope>
</reference>
<dbReference type="PROSITE" id="PS51257">
    <property type="entry name" value="PROKAR_LIPOPROTEIN"/>
    <property type="match status" value="1"/>
</dbReference>
<proteinExistence type="predicted"/>
<dbReference type="PANTHER" id="PTHR12993:SF23">
    <property type="entry name" value="N-ACETYLGLUCOSAMINYLPHOSPHATIDYLINOSITOL DEACETYLASE"/>
    <property type="match status" value="1"/>
</dbReference>
<dbReference type="GO" id="GO:0000225">
    <property type="term" value="F:N-acetylglucosaminylphosphatidylinositol deacetylase activity"/>
    <property type="evidence" value="ECO:0007669"/>
    <property type="project" value="TreeGrafter"/>
</dbReference>
<evidence type="ECO:0000313" key="4">
    <source>
        <dbReference type="Proteomes" id="UP000178851"/>
    </source>
</evidence>
<protein>
    <recommendedName>
        <fullName evidence="2">DUF7402 domain-containing protein</fullName>
    </recommendedName>
</protein>
<feature type="signal peptide" evidence="1">
    <location>
        <begin position="1"/>
        <end position="33"/>
    </location>
</feature>
<dbReference type="Pfam" id="PF02585">
    <property type="entry name" value="PIG-L"/>
    <property type="match status" value="1"/>
</dbReference>
<accession>A0A1F7YF77</accession>